<sequence>MSKDHNEQSAWIELLNQLELEDREKMTDKQKRIAAAALDIFSEKGYAAASTNEIAKKAGVAEGTIFRHYKTKKDLLFSILSPLMTKLLAPFVLRDLQQIVDTPHDSYAQFVMAVLKNRHDFFVKHKQAIRLLIQEIPFHEELREEFIKTVTEQLFYRAQLVVERSKADKELINLPSHAILRFTITNVVGFLLVRHLFLPNGPWQDDETELERTVQFIMHGVAAPQAKPE</sequence>
<proteinExistence type="predicted"/>
<reference evidence="4 5" key="1">
    <citation type="submission" date="2017-04" db="EMBL/GenBank/DDBJ databases">
        <authorList>
            <person name="Afonso C.L."/>
            <person name="Miller P.J."/>
            <person name="Scott M.A."/>
            <person name="Spackman E."/>
            <person name="Goraichik I."/>
            <person name="Dimitrov K.M."/>
            <person name="Suarez D.L."/>
            <person name="Swayne D.E."/>
        </authorList>
    </citation>
    <scope>NUCLEOTIDE SEQUENCE [LARGE SCALE GENOMIC DNA]</scope>
    <source>
        <strain evidence="4 5">11</strain>
    </source>
</reference>
<dbReference type="InterPro" id="IPR050109">
    <property type="entry name" value="HTH-type_TetR-like_transc_reg"/>
</dbReference>
<dbReference type="PANTHER" id="PTHR30055">
    <property type="entry name" value="HTH-TYPE TRANSCRIPTIONAL REGULATOR RUTR"/>
    <property type="match status" value="1"/>
</dbReference>
<dbReference type="PANTHER" id="PTHR30055:SF222">
    <property type="entry name" value="REGULATORY PROTEIN"/>
    <property type="match status" value="1"/>
</dbReference>
<dbReference type="Pfam" id="PF00440">
    <property type="entry name" value="TetR_N"/>
    <property type="match status" value="1"/>
</dbReference>
<dbReference type="InterPro" id="IPR036271">
    <property type="entry name" value="Tet_transcr_reg_TetR-rel_C_sf"/>
</dbReference>
<gene>
    <name evidence="4" type="ORF">SAMN06295960_0454</name>
</gene>
<protein>
    <submittedName>
        <fullName evidence="4">Transcriptional regulator, TetR family</fullName>
    </submittedName>
</protein>
<name>A0A1X7IH03_9BACL</name>
<feature type="DNA-binding region" description="H-T-H motif" evidence="2">
    <location>
        <begin position="50"/>
        <end position="69"/>
    </location>
</feature>
<dbReference type="STRING" id="1852522.SAMN06295960_0454"/>
<evidence type="ECO:0000313" key="4">
    <source>
        <dbReference type="EMBL" id="SMG14032.1"/>
    </source>
</evidence>
<dbReference type="Proteomes" id="UP000193834">
    <property type="component" value="Unassembled WGS sequence"/>
</dbReference>
<dbReference type="Gene3D" id="1.10.357.10">
    <property type="entry name" value="Tetracycline Repressor, domain 2"/>
    <property type="match status" value="1"/>
</dbReference>
<dbReference type="GO" id="GO:0006355">
    <property type="term" value="P:regulation of DNA-templated transcription"/>
    <property type="evidence" value="ECO:0007669"/>
    <property type="project" value="UniProtKB-ARBA"/>
</dbReference>
<keyword evidence="5" id="KW-1185">Reference proteome</keyword>
<evidence type="ECO:0000313" key="5">
    <source>
        <dbReference type="Proteomes" id="UP000193834"/>
    </source>
</evidence>
<dbReference type="GO" id="GO:0003677">
    <property type="term" value="F:DNA binding"/>
    <property type="evidence" value="ECO:0007669"/>
    <property type="project" value="UniProtKB-UniRule"/>
</dbReference>
<evidence type="ECO:0000256" key="2">
    <source>
        <dbReference type="PROSITE-ProRule" id="PRU00335"/>
    </source>
</evidence>
<dbReference type="PROSITE" id="PS50977">
    <property type="entry name" value="HTH_TETR_2"/>
    <property type="match status" value="1"/>
</dbReference>
<dbReference type="PRINTS" id="PR00455">
    <property type="entry name" value="HTHTETR"/>
</dbReference>
<dbReference type="RefSeq" id="WP_085492718.1">
    <property type="nucleotide sequence ID" value="NZ_FXAZ01000001.1"/>
</dbReference>
<evidence type="ECO:0000256" key="1">
    <source>
        <dbReference type="ARBA" id="ARBA00023125"/>
    </source>
</evidence>
<dbReference type="SUPFAM" id="SSF48498">
    <property type="entry name" value="Tetracyclin repressor-like, C-terminal domain"/>
    <property type="match status" value="1"/>
</dbReference>
<organism evidence="4 5">
    <name type="scientific">Paenibacillus aquistagni</name>
    <dbReference type="NCBI Taxonomy" id="1852522"/>
    <lineage>
        <taxon>Bacteria</taxon>
        <taxon>Bacillati</taxon>
        <taxon>Bacillota</taxon>
        <taxon>Bacilli</taxon>
        <taxon>Bacillales</taxon>
        <taxon>Paenibacillaceae</taxon>
        <taxon>Paenibacillus</taxon>
    </lineage>
</organism>
<dbReference type="InterPro" id="IPR009057">
    <property type="entry name" value="Homeodomain-like_sf"/>
</dbReference>
<evidence type="ECO:0000259" key="3">
    <source>
        <dbReference type="PROSITE" id="PS50977"/>
    </source>
</evidence>
<dbReference type="SUPFAM" id="SSF46689">
    <property type="entry name" value="Homeodomain-like"/>
    <property type="match status" value="1"/>
</dbReference>
<feature type="domain" description="HTH tetR-type" evidence="3">
    <location>
        <begin position="27"/>
        <end position="87"/>
    </location>
</feature>
<accession>A0A1X7IH03</accession>
<dbReference type="EMBL" id="FXAZ01000001">
    <property type="protein sequence ID" value="SMG14032.1"/>
    <property type="molecule type" value="Genomic_DNA"/>
</dbReference>
<dbReference type="AlphaFoldDB" id="A0A1X7IH03"/>
<keyword evidence="1 2" id="KW-0238">DNA-binding</keyword>
<dbReference type="InterPro" id="IPR001647">
    <property type="entry name" value="HTH_TetR"/>
</dbReference>